<keyword evidence="3" id="KW-0472">Membrane</keyword>
<protein>
    <submittedName>
        <fullName evidence="4">RND transporter</fullName>
    </submittedName>
</protein>
<gene>
    <name evidence="4" type="ORF">CDL10_07720</name>
</gene>
<keyword evidence="3" id="KW-0812">Transmembrane</keyword>
<evidence type="ECO:0000256" key="1">
    <source>
        <dbReference type="ARBA" id="ARBA00004196"/>
    </source>
</evidence>
<dbReference type="OrthoDB" id="1957187at2"/>
<comment type="subcellular location">
    <subcellularLocation>
        <location evidence="1">Cell envelope</location>
    </subcellularLocation>
</comment>
<proteinExistence type="predicted"/>
<keyword evidence="5" id="KW-1185">Reference proteome</keyword>
<dbReference type="Gene3D" id="2.40.420.20">
    <property type="match status" value="1"/>
</dbReference>
<dbReference type="Gene3D" id="2.40.50.100">
    <property type="match status" value="1"/>
</dbReference>
<accession>A0A2M9R6E8</accession>
<dbReference type="Gene3D" id="2.40.30.170">
    <property type="match status" value="1"/>
</dbReference>
<dbReference type="Gene3D" id="1.10.287.470">
    <property type="entry name" value="Helix hairpin bin"/>
    <property type="match status" value="1"/>
</dbReference>
<name>A0A2M9R6E8_9FLAO</name>
<evidence type="ECO:0000313" key="5">
    <source>
        <dbReference type="Proteomes" id="UP000231960"/>
    </source>
</evidence>
<evidence type="ECO:0000256" key="2">
    <source>
        <dbReference type="ARBA" id="ARBA00023054"/>
    </source>
</evidence>
<keyword evidence="3" id="KW-1133">Transmembrane helix</keyword>
<feature type="transmembrane region" description="Helical" evidence="3">
    <location>
        <begin position="38"/>
        <end position="56"/>
    </location>
</feature>
<reference evidence="4 5" key="1">
    <citation type="submission" date="2017-06" db="EMBL/GenBank/DDBJ databases">
        <title>Description of Avrilella dinanensis gen. nov. sp. nov.</title>
        <authorList>
            <person name="Leyer C."/>
            <person name="Sassi M."/>
            <person name="Minet J."/>
            <person name="Kayal S."/>
            <person name="Cattoir V."/>
        </authorList>
    </citation>
    <scope>NUCLEOTIDE SEQUENCE [LARGE SCALE GENOMIC DNA]</scope>
    <source>
        <strain evidence="4 5">UR159</strain>
    </source>
</reference>
<dbReference type="AlphaFoldDB" id="A0A2M9R6E8"/>
<dbReference type="InterPro" id="IPR050465">
    <property type="entry name" value="UPF0194_transport"/>
</dbReference>
<evidence type="ECO:0000313" key="4">
    <source>
        <dbReference type="EMBL" id="PJR04436.1"/>
    </source>
</evidence>
<dbReference type="Proteomes" id="UP000231960">
    <property type="component" value="Unassembled WGS sequence"/>
</dbReference>
<comment type="caution">
    <text evidence="4">The sequence shown here is derived from an EMBL/GenBank/DDBJ whole genome shotgun (WGS) entry which is preliminary data.</text>
</comment>
<dbReference type="PANTHER" id="PTHR32347:SF23">
    <property type="entry name" value="BLL5650 PROTEIN"/>
    <property type="match status" value="1"/>
</dbReference>
<organism evidence="4 5">
    <name type="scientific">Avrilella dinanensis</name>
    <dbReference type="NCBI Taxonomy" id="2008672"/>
    <lineage>
        <taxon>Bacteria</taxon>
        <taxon>Pseudomonadati</taxon>
        <taxon>Bacteroidota</taxon>
        <taxon>Flavobacteriia</taxon>
        <taxon>Flavobacteriales</taxon>
        <taxon>Flavobacteriaceae</taxon>
        <taxon>Avrilella</taxon>
    </lineage>
</organism>
<keyword evidence="2" id="KW-0175">Coiled coil</keyword>
<dbReference type="GO" id="GO:0030313">
    <property type="term" value="C:cell envelope"/>
    <property type="evidence" value="ECO:0007669"/>
    <property type="project" value="UniProtKB-SubCell"/>
</dbReference>
<evidence type="ECO:0000256" key="3">
    <source>
        <dbReference type="SAM" id="Phobius"/>
    </source>
</evidence>
<dbReference type="PANTHER" id="PTHR32347">
    <property type="entry name" value="EFFLUX SYSTEM COMPONENT YKNX-RELATED"/>
    <property type="match status" value="1"/>
</dbReference>
<dbReference type="EMBL" id="NIPO01000001">
    <property type="protein sequence ID" value="PJR04436.1"/>
    <property type="molecule type" value="Genomic_DNA"/>
</dbReference>
<sequence>MLYRFLKLWHRYFLLIISQINDIVDKVIKRKSNKKRNLILIGSAVLIFGFLGYLSLTKKRALNVKTSEVLIKEVKLDYFEDFIVFQAKTEPLHSMLINVIEGGSVQEIYVENGSMVEKGQALARLYNPNTELGYLTQETAIIEQINNLNVGKLNLRNQELNLMNDLIAIEHDFNNAKNLYDRNKKLIEKGVISRNEWTISEESYRYQLERKNIIQESIEKEKQTNAVQIAQMNQSIATMHKSLEILKKNKQNFIVLSPLAGRLSSFDPILGKTYNAGESIGKIDVMKGYKLTAQVDEFYLDKIAVGQKGQIEYKGNIVEVQVTKVLPEVKSGRFDVELNFLTKEELALQEGISFGVKLILSEKDQKLVLPKGSFYQETTGNWIFVVNGQKAERRQIKLGKENPYYYEVLEGLYEGEKVITSSYKDYKDVEELNLEN</sequence>